<feature type="compositionally biased region" description="Basic and acidic residues" evidence="1">
    <location>
        <begin position="39"/>
        <end position="57"/>
    </location>
</feature>
<evidence type="ECO:0000313" key="3">
    <source>
        <dbReference type="Proteomes" id="UP001497482"/>
    </source>
</evidence>
<accession>A0AAV2M345</accession>
<keyword evidence="3" id="KW-1185">Reference proteome</keyword>
<protein>
    <submittedName>
        <fullName evidence="2">Uncharacterized protein</fullName>
    </submittedName>
</protein>
<organism evidence="2 3">
    <name type="scientific">Knipowitschia caucasica</name>
    <name type="common">Caucasian dwarf goby</name>
    <name type="synonym">Pomatoschistus caucasicus</name>
    <dbReference type="NCBI Taxonomy" id="637954"/>
    <lineage>
        <taxon>Eukaryota</taxon>
        <taxon>Metazoa</taxon>
        <taxon>Chordata</taxon>
        <taxon>Craniata</taxon>
        <taxon>Vertebrata</taxon>
        <taxon>Euteleostomi</taxon>
        <taxon>Actinopterygii</taxon>
        <taxon>Neopterygii</taxon>
        <taxon>Teleostei</taxon>
        <taxon>Neoteleostei</taxon>
        <taxon>Acanthomorphata</taxon>
        <taxon>Gobiaria</taxon>
        <taxon>Gobiiformes</taxon>
        <taxon>Gobioidei</taxon>
        <taxon>Gobiidae</taxon>
        <taxon>Gobiinae</taxon>
        <taxon>Knipowitschia</taxon>
    </lineage>
</organism>
<reference evidence="2 3" key="1">
    <citation type="submission" date="2024-04" db="EMBL/GenBank/DDBJ databases">
        <authorList>
            <person name="Waldvogel A.-M."/>
            <person name="Schoenle A."/>
        </authorList>
    </citation>
    <scope>NUCLEOTIDE SEQUENCE [LARGE SCALE GENOMIC DNA]</scope>
</reference>
<dbReference type="AlphaFoldDB" id="A0AAV2M345"/>
<feature type="region of interest" description="Disordered" evidence="1">
    <location>
        <begin position="1"/>
        <end position="147"/>
    </location>
</feature>
<gene>
    <name evidence="2" type="ORF">KC01_LOCUS34797</name>
</gene>
<proteinExistence type="predicted"/>
<dbReference type="Proteomes" id="UP001497482">
    <property type="component" value="Chromosome 6"/>
</dbReference>
<evidence type="ECO:0000313" key="2">
    <source>
        <dbReference type="EMBL" id="CAL1607770.1"/>
    </source>
</evidence>
<dbReference type="EMBL" id="OZ035828">
    <property type="protein sequence ID" value="CAL1607770.1"/>
    <property type="molecule type" value="Genomic_DNA"/>
</dbReference>
<evidence type="ECO:0000256" key="1">
    <source>
        <dbReference type="SAM" id="MobiDB-lite"/>
    </source>
</evidence>
<name>A0AAV2M345_KNICA</name>
<sequence>MTPPSEVKNSPIREVKNSPIRGVRGDDSPIRGVKNSPIRGEELPPSEVKDSPIREVKNSPIRGEGLPHRRCQMMTPPSEVKNSPIRALRNRAPAANEKEAEESVTRPGPGDAARCLLLCTDLPPSSADPRRPPQTPRSSEDGSIVCV</sequence>